<evidence type="ECO:0000313" key="1">
    <source>
        <dbReference type="EMBL" id="KAK6780795.1"/>
    </source>
</evidence>
<sequence length="72" mass="8253">MSIKQALVNHVMLKDTLRGFKMDGFMQTLHKAQKLTNSSDLYYESINMCSNAFHNKRKKLVAEATCKSSLQK</sequence>
<proteinExistence type="predicted"/>
<name>A0AAN8T538_SOLBU</name>
<keyword evidence="2" id="KW-1185">Reference proteome</keyword>
<dbReference type="AlphaFoldDB" id="A0AAN8T538"/>
<reference evidence="1 2" key="1">
    <citation type="submission" date="2024-02" db="EMBL/GenBank/DDBJ databases">
        <title>de novo genome assembly of Solanum bulbocastanum strain 11H21.</title>
        <authorList>
            <person name="Hosaka A.J."/>
        </authorList>
    </citation>
    <scope>NUCLEOTIDE SEQUENCE [LARGE SCALE GENOMIC DNA]</scope>
    <source>
        <tissue evidence="1">Young leaves</tissue>
    </source>
</reference>
<gene>
    <name evidence="1" type="ORF">RDI58_022979</name>
</gene>
<evidence type="ECO:0000313" key="2">
    <source>
        <dbReference type="Proteomes" id="UP001371456"/>
    </source>
</evidence>
<dbReference type="EMBL" id="JBANQN010000009">
    <property type="protein sequence ID" value="KAK6780795.1"/>
    <property type="molecule type" value="Genomic_DNA"/>
</dbReference>
<comment type="caution">
    <text evidence="1">The sequence shown here is derived from an EMBL/GenBank/DDBJ whole genome shotgun (WGS) entry which is preliminary data.</text>
</comment>
<dbReference type="Proteomes" id="UP001371456">
    <property type="component" value="Unassembled WGS sequence"/>
</dbReference>
<protein>
    <submittedName>
        <fullName evidence="1">Uncharacterized protein</fullName>
    </submittedName>
</protein>
<organism evidence="1 2">
    <name type="scientific">Solanum bulbocastanum</name>
    <name type="common">Wild potato</name>
    <dbReference type="NCBI Taxonomy" id="147425"/>
    <lineage>
        <taxon>Eukaryota</taxon>
        <taxon>Viridiplantae</taxon>
        <taxon>Streptophyta</taxon>
        <taxon>Embryophyta</taxon>
        <taxon>Tracheophyta</taxon>
        <taxon>Spermatophyta</taxon>
        <taxon>Magnoliopsida</taxon>
        <taxon>eudicotyledons</taxon>
        <taxon>Gunneridae</taxon>
        <taxon>Pentapetalae</taxon>
        <taxon>asterids</taxon>
        <taxon>lamiids</taxon>
        <taxon>Solanales</taxon>
        <taxon>Solanaceae</taxon>
        <taxon>Solanoideae</taxon>
        <taxon>Solaneae</taxon>
        <taxon>Solanum</taxon>
    </lineage>
</organism>
<accession>A0AAN8T538</accession>